<evidence type="ECO:0000256" key="2">
    <source>
        <dbReference type="SAM" id="Phobius"/>
    </source>
</evidence>
<feature type="compositionally biased region" description="Pro residues" evidence="1">
    <location>
        <begin position="350"/>
        <end position="361"/>
    </location>
</feature>
<evidence type="ECO:0000313" key="5">
    <source>
        <dbReference type="Proteomes" id="UP000257451"/>
    </source>
</evidence>
<dbReference type="InterPro" id="IPR055583">
    <property type="entry name" value="DUF7159"/>
</dbReference>
<feature type="domain" description="DUF7159" evidence="3">
    <location>
        <begin position="11"/>
        <end position="242"/>
    </location>
</feature>
<organism evidence="4 5">
    <name type="scientific">Mycobacterium marinum</name>
    <dbReference type="NCBI Taxonomy" id="1781"/>
    <lineage>
        <taxon>Bacteria</taxon>
        <taxon>Bacillati</taxon>
        <taxon>Actinomycetota</taxon>
        <taxon>Actinomycetes</taxon>
        <taxon>Mycobacteriales</taxon>
        <taxon>Mycobacteriaceae</taxon>
        <taxon>Mycobacterium</taxon>
        <taxon>Mycobacterium ulcerans group</taxon>
    </lineage>
</organism>
<dbReference type="SUPFAM" id="SSF53067">
    <property type="entry name" value="Actin-like ATPase domain"/>
    <property type="match status" value="1"/>
</dbReference>
<evidence type="ECO:0000259" key="3">
    <source>
        <dbReference type="Pfam" id="PF23717"/>
    </source>
</evidence>
<sequence>MVEQVLGELLDTVLGVSVAPTAVRLVLVEGENGDGALVDEDAFDVSGDGDAATIGAAEQVISAILGTREGASEGGYQLTSTGVTWRDPAQAAALRDVLARRKIENVVLVSAFLAAAALAHAVGSETNYAQTALLFIEPEAATLAVVDSADGSVTDIHRLSLSDDDDTAVGQLTELISQAESLPTRPDAVFLVGSGIDLPLIKPTLEASTTLPVTAAEEPDTALARGAALAAASSPLFASSTAAQAWAQDPGSGVLYSHAPYGLDAAYFDDVSDQLGTGQQALAYSAVPEEQHERRPFALLASIMGSIFIIGVGALAVSLAVSIRSEPGTRPDPGQSVVTHLPAPAHAAPAPQPQAPAPQAPAPQAQAPAPQAQVPAPAPAPQAPAPRAPAPQAPAPQAQVPAPKAPAPVPVPVAQAPVPVPQAPAPVPVPIPQAPAPAPEAPVPAPVPIPVPIQIPLPQIFGPGGGGGFPGGDDDRGGRGGGRGGRDGGGHGGGHGRGGFNIPFIPGI</sequence>
<feature type="compositionally biased region" description="Pro residues" evidence="1">
    <location>
        <begin position="376"/>
        <end position="394"/>
    </location>
</feature>
<feature type="compositionally biased region" description="Basic and acidic residues" evidence="1">
    <location>
        <begin position="473"/>
        <end position="489"/>
    </location>
</feature>
<keyword evidence="2" id="KW-0472">Membrane</keyword>
<evidence type="ECO:0000313" key="4">
    <source>
        <dbReference type="EMBL" id="RFZ46477.1"/>
    </source>
</evidence>
<feature type="region of interest" description="Disordered" evidence="1">
    <location>
        <begin position="462"/>
        <end position="508"/>
    </location>
</feature>
<dbReference type="PRINTS" id="PR01217">
    <property type="entry name" value="PRICHEXTENSN"/>
</dbReference>
<proteinExistence type="predicted"/>
<keyword evidence="2" id="KW-1133">Transmembrane helix</keyword>
<gene>
    <name evidence="4" type="ORF">DAVIS_00991</name>
</gene>
<feature type="compositionally biased region" description="Gly residues" evidence="1">
    <location>
        <begin position="462"/>
        <end position="471"/>
    </location>
</feature>
<dbReference type="AlphaFoldDB" id="A0A3E2N144"/>
<dbReference type="EMBL" id="PEDF01000023">
    <property type="protein sequence ID" value="RFZ46477.1"/>
    <property type="molecule type" value="Genomic_DNA"/>
</dbReference>
<evidence type="ECO:0000256" key="1">
    <source>
        <dbReference type="SAM" id="MobiDB-lite"/>
    </source>
</evidence>
<reference evidence="4 5" key="1">
    <citation type="journal article" date="2018" name="Sci. Rep.">
        <title>Extensive genomic diversity among Mycobacterium marinum strains revealed by whole genome sequencing.</title>
        <authorList>
            <person name="Das S."/>
            <person name="Pettersson B.M."/>
            <person name="Behra P.R."/>
            <person name="Mallick A."/>
            <person name="Cheramie M."/>
            <person name="Ramesh M."/>
            <person name="Shirreff L."/>
            <person name="DuCote T."/>
            <person name="Dasgupta S."/>
            <person name="Ennis D.G."/>
            <person name="Kirsebom L.A."/>
        </authorList>
    </citation>
    <scope>NUCLEOTIDE SEQUENCE [LARGE SCALE GENOMIC DNA]</scope>
    <source>
        <strain evidence="4 5">Davis1</strain>
    </source>
</reference>
<feature type="transmembrane region" description="Helical" evidence="2">
    <location>
        <begin position="297"/>
        <end position="321"/>
    </location>
</feature>
<dbReference type="RefSeq" id="WP_117431629.1">
    <property type="nucleotide sequence ID" value="NZ_PEDF01000023.1"/>
</dbReference>
<dbReference type="InterPro" id="IPR043129">
    <property type="entry name" value="ATPase_NBD"/>
</dbReference>
<feature type="compositionally biased region" description="Gly residues" evidence="1">
    <location>
        <begin position="490"/>
        <end position="499"/>
    </location>
</feature>
<comment type="caution">
    <text evidence="4">The sequence shown here is derived from an EMBL/GenBank/DDBJ whole genome shotgun (WGS) entry which is preliminary data.</text>
</comment>
<protein>
    <recommendedName>
        <fullName evidence="3">DUF7159 domain-containing protein</fullName>
    </recommendedName>
</protein>
<feature type="region of interest" description="Disordered" evidence="1">
    <location>
        <begin position="327"/>
        <end position="406"/>
    </location>
</feature>
<name>A0A3E2N144_MYCMR</name>
<dbReference type="Pfam" id="PF23717">
    <property type="entry name" value="DUF7159"/>
    <property type="match status" value="1"/>
</dbReference>
<dbReference type="Gene3D" id="3.30.420.40">
    <property type="match status" value="2"/>
</dbReference>
<keyword evidence="2" id="KW-0812">Transmembrane</keyword>
<feature type="compositionally biased region" description="Low complexity" evidence="1">
    <location>
        <begin position="362"/>
        <end position="375"/>
    </location>
</feature>
<dbReference type="Proteomes" id="UP000257451">
    <property type="component" value="Unassembled WGS sequence"/>
</dbReference>
<accession>A0A3E2N144</accession>